<dbReference type="OrthoDB" id="963689at2"/>
<gene>
    <name evidence="4" type="ORF">HMF3257_00450</name>
</gene>
<proteinExistence type="predicted"/>
<keyword evidence="3" id="KW-0472">Membrane</keyword>
<evidence type="ECO:0000313" key="5">
    <source>
        <dbReference type="Proteomes" id="UP000249016"/>
    </source>
</evidence>
<feature type="transmembrane region" description="Helical" evidence="3">
    <location>
        <begin position="154"/>
        <end position="176"/>
    </location>
</feature>
<keyword evidence="3" id="KW-1133">Transmembrane helix</keyword>
<dbReference type="EMBL" id="QLII01000001">
    <property type="protein sequence ID" value="RAI73275.1"/>
    <property type="molecule type" value="Genomic_DNA"/>
</dbReference>
<feature type="transmembrane region" description="Helical" evidence="3">
    <location>
        <begin position="242"/>
        <end position="266"/>
    </location>
</feature>
<protein>
    <submittedName>
        <fullName evidence="4">Uncharacterized protein</fullName>
    </submittedName>
</protein>
<dbReference type="RefSeq" id="WP_111340157.1">
    <property type="nucleotide sequence ID" value="NZ_QLII01000001.1"/>
</dbReference>
<keyword evidence="3" id="KW-0812">Transmembrane</keyword>
<feature type="transmembrane region" description="Helical" evidence="3">
    <location>
        <begin position="196"/>
        <end position="218"/>
    </location>
</feature>
<accession>A0A327NEE3</accession>
<reference evidence="4 5" key="1">
    <citation type="submission" date="2018-06" db="EMBL/GenBank/DDBJ databases">
        <title>Spirosoma sp. HMF3257 Genome sequencing and assembly.</title>
        <authorList>
            <person name="Kang H."/>
            <person name="Cha I."/>
            <person name="Kim H."/>
            <person name="Kang J."/>
            <person name="Joh K."/>
        </authorList>
    </citation>
    <scope>NUCLEOTIDE SEQUENCE [LARGE SCALE GENOMIC DNA]</scope>
    <source>
        <strain evidence="4 5">HMF3257</strain>
    </source>
</reference>
<organism evidence="4 5">
    <name type="scientific">Spirosoma telluris</name>
    <dbReference type="NCBI Taxonomy" id="2183553"/>
    <lineage>
        <taxon>Bacteria</taxon>
        <taxon>Pseudomonadati</taxon>
        <taxon>Bacteroidota</taxon>
        <taxon>Cytophagia</taxon>
        <taxon>Cytophagales</taxon>
        <taxon>Cytophagaceae</taxon>
        <taxon>Spirosoma</taxon>
    </lineage>
</organism>
<feature type="region of interest" description="Disordered" evidence="2">
    <location>
        <begin position="1"/>
        <end position="28"/>
    </location>
</feature>
<name>A0A327NEE3_9BACT</name>
<sequence>MKTDDKNKPMVARQDNPRNTFKVQKPDAPQISDRYAEAADNLVQELSAEQAELDAVEQGLQERKQQLLAKAQQVADAVRKEKLETRAGLLEDAADWREIARTTSDPERAKDFLRKAKNAELEATRLGAELNLNESLPVSDSEKKPLLMISTNKAIWIIIGLFIGFVGMTYLFGAPLEADPMNAIGQSMMKNAPIRALLSFTLTFLTFLVAVFFIRVAFPQFYRIWHNRIDSERSLDSLLNEAPAWVVLACLFGLFFMFMQLFASFYQALYA</sequence>
<dbReference type="AlphaFoldDB" id="A0A327NEE3"/>
<dbReference type="Proteomes" id="UP000249016">
    <property type="component" value="Unassembled WGS sequence"/>
</dbReference>
<keyword evidence="1" id="KW-0175">Coiled coil</keyword>
<comment type="caution">
    <text evidence="4">The sequence shown here is derived from an EMBL/GenBank/DDBJ whole genome shotgun (WGS) entry which is preliminary data.</text>
</comment>
<evidence type="ECO:0000256" key="3">
    <source>
        <dbReference type="SAM" id="Phobius"/>
    </source>
</evidence>
<evidence type="ECO:0000256" key="1">
    <source>
        <dbReference type="SAM" id="Coils"/>
    </source>
</evidence>
<evidence type="ECO:0000256" key="2">
    <source>
        <dbReference type="SAM" id="MobiDB-lite"/>
    </source>
</evidence>
<feature type="coiled-coil region" evidence="1">
    <location>
        <begin position="32"/>
        <end position="81"/>
    </location>
</feature>
<evidence type="ECO:0000313" key="4">
    <source>
        <dbReference type="EMBL" id="RAI73275.1"/>
    </source>
</evidence>
<keyword evidence="5" id="KW-1185">Reference proteome</keyword>